<name>A0AAD7E0W0_9AGAR</name>
<feature type="domain" description="Yeast cell wall synthesis Kre9/Knh1-like N-terminal" evidence="4">
    <location>
        <begin position="24"/>
        <end position="121"/>
    </location>
</feature>
<dbReference type="GO" id="GO:0005576">
    <property type="term" value="C:extracellular region"/>
    <property type="evidence" value="ECO:0007669"/>
    <property type="project" value="TreeGrafter"/>
</dbReference>
<sequence>MHFSTILATLLALDVVHAALFFIQPANGSTCTGGSPCTISWQDDGVAPRLSAIDVVNAGLYHGKQQLVQAIPPVDVSTNLSTLFTPNPKAGANSDLYYIAFVSTTAKVNGTNYVGFSPFFTLNGMSGSFSAPLASATSTIAIPTTFTHHGGSLIPTTITVGSVDPSLLSSATPSAASSGKPETSSSPVSSRFSTSSLSSSSSTDAASASSSVAIPPAASTTSSSAAARRLPSLPVLAVLSLCALSY</sequence>
<dbReference type="AlphaFoldDB" id="A0AAD7E0W0"/>
<dbReference type="EMBL" id="JARJCW010000006">
    <property type="protein sequence ID" value="KAJ7223176.1"/>
    <property type="molecule type" value="Genomic_DNA"/>
</dbReference>
<dbReference type="GO" id="GO:0006078">
    <property type="term" value="P:(1-&gt;6)-beta-D-glucan biosynthetic process"/>
    <property type="evidence" value="ECO:0007669"/>
    <property type="project" value="InterPro"/>
</dbReference>
<gene>
    <name evidence="5" type="ORF">GGX14DRAFT_657543</name>
</gene>
<proteinExistence type="predicted"/>
<evidence type="ECO:0000313" key="6">
    <source>
        <dbReference type="Proteomes" id="UP001219525"/>
    </source>
</evidence>
<keyword evidence="6" id="KW-1185">Reference proteome</keyword>
<dbReference type="Pfam" id="PF10342">
    <property type="entry name" value="Kre9_KNH"/>
    <property type="match status" value="1"/>
</dbReference>
<evidence type="ECO:0000259" key="4">
    <source>
        <dbReference type="Pfam" id="PF10342"/>
    </source>
</evidence>
<accession>A0AAD7E0W0</accession>
<comment type="caution">
    <text evidence="5">The sequence shown here is derived from an EMBL/GenBank/DDBJ whole genome shotgun (WGS) entry which is preliminary data.</text>
</comment>
<reference evidence="5" key="1">
    <citation type="submission" date="2023-03" db="EMBL/GenBank/DDBJ databases">
        <title>Massive genome expansion in bonnet fungi (Mycena s.s.) driven by repeated elements and novel gene families across ecological guilds.</title>
        <authorList>
            <consortium name="Lawrence Berkeley National Laboratory"/>
            <person name="Harder C.B."/>
            <person name="Miyauchi S."/>
            <person name="Viragh M."/>
            <person name="Kuo A."/>
            <person name="Thoen E."/>
            <person name="Andreopoulos B."/>
            <person name="Lu D."/>
            <person name="Skrede I."/>
            <person name="Drula E."/>
            <person name="Henrissat B."/>
            <person name="Morin E."/>
            <person name="Kohler A."/>
            <person name="Barry K."/>
            <person name="LaButti K."/>
            <person name="Morin E."/>
            <person name="Salamov A."/>
            <person name="Lipzen A."/>
            <person name="Mereny Z."/>
            <person name="Hegedus B."/>
            <person name="Baldrian P."/>
            <person name="Stursova M."/>
            <person name="Weitz H."/>
            <person name="Taylor A."/>
            <person name="Grigoriev I.V."/>
            <person name="Nagy L.G."/>
            <person name="Martin F."/>
            <person name="Kauserud H."/>
        </authorList>
    </citation>
    <scope>NUCLEOTIDE SEQUENCE</scope>
    <source>
        <strain evidence="5">9144</strain>
    </source>
</reference>
<dbReference type="PANTHER" id="PTHR28154">
    <property type="entry name" value="CELL WALL SYNTHESIS PROTEIN KNH1-RELATED"/>
    <property type="match status" value="1"/>
</dbReference>
<dbReference type="GO" id="GO:0031505">
    <property type="term" value="P:fungal-type cell wall organization"/>
    <property type="evidence" value="ECO:0007669"/>
    <property type="project" value="TreeGrafter"/>
</dbReference>
<dbReference type="InterPro" id="IPR018466">
    <property type="entry name" value="Kre9/Knh1-like_N"/>
</dbReference>
<evidence type="ECO:0000256" key="2">
    <source>
        <dbReference type="SAM" id="MobiDB-lite"/>
    </source>
</evidence>
<evidence type="ECO:0000313" key="5">
    <source>
        <dbReference type="EMBL" id="KAJ7223176.1"/>
    </source>
</evidence>
<protein>
    <recommendedName>
        <fullName evidence="4">Yeast cell wall synthesis Kre9/Knh1-like N-terminal domain-containing protein</fullName>
    </recommendedName>
</protein>
<evidence type="ECO:0000256" key="3">
    <source>
        <dbReference type="SAM" id="SignalP"/>
    </source>
</evidence>
<evidence type="ECO:0000256" key="1">
    <source>
        <dbReference type="ARBA" id="ARBA00022729"/>
    </source>
</evidence>
<keyword evidence="1 3" id="KW-0732">Signal</keyword>
<organism evidence="5 6">
    <name type="scientific">Mycena pura</name>
    <dbReference type="NCBI Taxonomy" id="153505"/>
    <lineage>
        <taxon>Eukaryota</taxon>
        <taxon>Fungi</taxon>
        <taxon>Dikarya</taxon>
        <taxon>Basidiomycota</taxon>
        <taxon>Agaricomycotina</taxon>
        <taxon>Agaricomycetes</taxon>
        <taxon>Agaricomycetidae</taxon>
        <taxon>Agaricales</taxon>
        <taxon>Marasmiineae</taxon>
        <taxon>Mycenaceae</taxon>
        <taxon>Mycena</taxon>
    </lineage>
</organism>
<dbReference type="GO" id="GO:0042546">
    <property type="term" value="P:cell wall biogenesis"/>
    <property type="evidence" value="ECO:0007669"/>
    <property type="project" value="InterPro"/>
</dbReference>
<dbReference type="Proteomes" id="UP001219525">
    <property type="component" value="Unassembled WGS sequence"/>
</dbReference>
<dbReference type="InterPro" id="IPR045328">
    <property type="entry name" value="Kre9/Knh1"/>
</dbReference>
<feature type="signal peptide" evidence="3">
    <location>
        <begin position="1"/>
        <end position="18"/>
    </location>
</feature>
<feature type="chain" id="PRO_5042159326" description="Yeast cell wall synthesis Kre9/Knh1-like N-terminal domain-containing protein" evidence="3">
    <location>
        <begin position="19"/>
        <end position="246"/>
    </location>
</feature>
<dbReference type="PANTHER" id="PTHR28154:SF1">
    <property type="entry name" value="CELL WALL SYNTHESIS PROTEIN KNH1-RELATED"/>
    <property type="match status" value="1"/>
</dbReference>
<feature type="region of interest" description="Disordered" evidence="2">
    <location>
        <begin position="171"/>
        <end position="210"/>
    </location>
</feature>